<name>A0A4Z1F809_9HELO</name>
<proteinExistence type="predicted"/>
<keyword evidence="1" id="KW-0175">Coiled coil</keyword>
<protein>
    <submittedName>
        <fullName evidence="2">Uncharacterized protein</fullName>
    </submittedName>
</protein>
<feature type="coiled-coil region" evidence="1">
    <location>
        <begin position="159"/>
        <end position="204"/>
    </location>
</feature>
<keyword evidence="3" id="KW-1185">Reference proteome</keyword>
<comment type="caution">
    <text evidence="2">The sequence shown here is derived from an EMBL/GenBank/DDBJ whole genome shotgun (WGS) entry which is preliminary data.</text>
</comment>
<gene>
    <name evidence="2" type="ORF">BTUL_0018g00340</name>
</gene>
<dbReference type="Proteomes" id="UP000297777">
    <property type="component" value="Unassembled WGS sequence"/>
</dbReference>
<evidence type="ECO:0000256" key="1">
    <source>
        <dbReference type="SAM" id="Coils"/>
    </source>
</evidence>
<evidence type="ECO:0000313" key="2">
    <source>
        <dbReference type="EMBL" id="TGO17367.1"/>
    </source>
</evidence>
<organism evidence="2 3">
    <name type="scientific">Botrytis tulipae</name>
    <dbReference type="NCBI Taxonomy" id="87230"/>
    <lineage>
        <taxon>Eukaryota</taxon>
        <taxon>Fungi</taxon>
        <taxon>Dikarya</taxon>
        <taxon>Ascomycota</taxon>
        <taxon>Pezizomycotina</taxon>
        <taxon>Leotiomycetes</taxon>
        <taxon>Helotiales</taxon>
        <taxon>Sclerotiniaceae</taxon>
        <taxon>Botrytis</taxon>
    </lineage>
</organism>
<dbReference type="OrthoDB" id="3536291at2759"/>
<dbReference type="EMBL" id="PQXH01000018">
    <property type="protein sequence ID" value="TGO17367.1"/>
    <property type="molecule type" value="Genomic_DNA"/>
</dbReference>
<dbReference type="AlphaFoldDB" id="A0A4Z1F809"/>
<reference evidence="2 3" key="1">
    <citation type="submission" date="2017-12" db="EMBL/GenBank/DDBJ databases">
        <title>Comparative genomics of Botrytis spp.</title>
        <authorList>
            <person name="Valero-Jimenez C.A."/>
            <person name="Tapia P."/>
            <person name="Veloso J."/>
            <person name="Silva-Moreno E."/>
            <person name="Staats M."/>
            <person name="Valdes J.H."/>
            <person name="Van Kan J.A.L."/>
        </authorList>
    </citation>
    <scope>NUCLEOTIDE SEQUENCE [LARGE SCALE GENOMIC DNA]</scope>
    <source>
        <strain evidence="2 3">Bt9001</strain>
    </source>
</reference>
<accession>A0A4Z1F809</accession>
<evidence type="ECO:0000313" key="3">
    <source>
        <dbReference type="Proteomes" id="UP000297777"/>
    </source>
</evidence>
<sequence>MSAPLTPTATTTAPHVSPNRIILRTGEEMKRIRRLKNNLAKYPNVSKYAHDLRCPDPEFEVPAPIEKRKRDTTSLGKNLRKTLFHRESLMKQMGVFGMVADSEERHRLYKNWVQSTTDGLEKDEESLSEEHRILKFRLMVERNRIRKRYCISPKDRPTLKKKLDEIQDEEEEAMAAYLKECKKIQAHRVKMENKMRRIKDLLAEMDQYPQEDLPRILGNGYDQASKNIGRKTNPEESDEINNLSNKGLLKHVIYWINRASAASVNVLFQRKM</sequence>